<reference evidence="1" key="1">
    <citation type="submission" date="2021-02" db="EMBL/GenBank/DDBJ databases">
        <title>Comparative genomics reveals that relaxation of natural selection precedes convergent phenotypic evolution of cavefish.</title>
        <authorList>
            <person name="Peng Z."/>
        </authorList>
    </citation>
    <scope>NUCLEOTIDE SEQUENCE</scope>
    <source>
        <tissue evidence="1">Muscle</tissue>
    </source>
</reference>
<accession>A0A9W7T4L1</accession>
<sequence>MFGLRTKKQLTTKFSPFYLMFGTEARYPCEVPEDYKVDQLKIEEVVEEEVVSEGIERQDTIFNLVQKNIANVQKKYKSPKTPKPGKFKIGNKVLRLNTRSQQRKGGKLEPNWLGPYTIVAIHGKSADLHTNTSHTCQAKNPSFLSSTSFHSSPITSTSFHSSLITSTHFHSSLICHSIISTSSVSSPIMSSHFHSSLICHSITSSLCYFIYFCLITGTSVSYCPNTTHRFGARFLITHSQICFRCLEREEGQCAIVQNGGLQTFLC</sequence>
<evidence type="ECO:0000313" key="1">
    <source>
        <dbReference type="EMBL" id="KAI7790211.1"/>
    </source>
</evidence>
<protein>
    <submittedName>
        <fullName evidence="1">Gypsy retrotransposon integrase-like protein 1-like</fullName>
    </submittedName>
</protein>
<proteinExistence type="predicted"/>
<gene>
    <name evidence="1" type="ORF">IRJ41_001075</name>
</gene>
<keyword evidence="2" id="KW-1185">Reference proteome</keyword>
<evidence type="ECO:0000313" key="2">
    <source>
        <dbReference type="Proteomes" id="UP001059041"/>
    </source>
</evidence>
<comment type="caution">
    <text evidence="1">The sequence shown here is derived from an EMBL/GenBank/DDBJ whole genome shotgun (WGS) entry which is preliminary data.</text>
</comment>
<dbReference type="Proteomes" id="UP001059041">
    <property type="component" value="Unassembled WGS sequence"/>
</dbReference>
<organism evidence="1 2">
    <name type="scientific">Triplophysa rosa</name>
    <name type="common">Cave loach</name>
    <dbReference type="NCBI Taxonomy" id="992332"/>
    <lineage>
        <taxon>Eukaryota</taxon>
        <taxon>Metazoa</taxon>
        <taxon>Chordata</taxon>
        <taxon>Craniata</taxon>
        <taxon>Vertebrata</taxon>
        <taxon>Euteleostomi</taxon>
        <taxon>Actinopterygii</taxon>
        <taxon>Neopterygii</taxon>
        <taxon>Teleostei</taxon>
        <taxon>Ostariophysi</taxon>
        <taxon>Cypriniformes</taxon>
        <taxon>Nemacheilidae</taxon>
        <taxon>Triplophysa</taxon>
    </lineage>
</organism>
<dbReference type="EMBL" id="JAFHDT010000204">
    <property type="protein sequence ID" value="KAI7790211.1"/>
    <property type="molecule type" value="Genomic_DNA"/>
</dbReference>
<dbReference type="AlphaFoldDB" id="A0A9W7T4L1"/>
<name>A0A9W7T4L1_TRIRA</name>